<dbReference type="OrthoDB" id="2423701at2759"/>
<dbReference type="SUPFAM" id="SSF48452">
    <property type="entry name" value="TPR-like"/>
    <property type="match status" value="1"/>
</dbReference>
<accession>F4RJW8</accession>
<dbReference type="InterPro" id="IPR019734">
    <property type="entry name" value="TPR_rpt"/>
</dbReference>
<dbReference type="SMART" id="SM00028">
    <property type="entry name" value="TPR"/>
    <property type="match status" value="2"/>
</dbReference>
<dbReference type="STRING" id="747676.F4RJW8"/>
<evidence type="ECO:0000313" key="2">
    <source>
        <dbReference type="EMBL" id="EGG07424.1"/>
    </source>
</evidence>
<organism evidence="3">
    <name type="scientific">Melampsora larici-populina (strain 98AG31 / pathotype 3-4-7)</name>
    <name type="common">Poplar leaf rust fungus</name>
    <dbReference type="NCBI Taxonomy" id="747676"/>
    <lineage>
        <taxon>Eukaryota</taxon>
        <taxon>Fungi</taxon>
        <taxon>Dikarya</taxon>
        <taxon>Basidiomycota</taxon>
        <taxon>Pucciniomycotina</taxon>
        <taxon>Pucciniomycetes</taxon>
        <taxon>Pucciniales</taxon>
        <taxon>Melampsoraceae</taxon>
        <taxon>Melampsora</taxon>
    </lineage>
</organism>
<dbReference type="InterPro" id="IPR011990">
    <property type="entry name" value="TPR-like_helical_dom_sf"/>
</dbReference>
<dbReference type="EMBL" id="GL883104">
    <property type="protein sequence ID" value="EGG07424.1"/>
    <property type="molecule type" value="Genomic_DNA"/>
</dbReference>
<protein>
    <recommendedName>
        <fullName evidence="1">DUF4470 domain-containing protein</fullName>
    </recommendedName>
</protein>
<dbReference type="RefSeq" id="XP_007409331.1">
    <property type="nucleotide sequence ID" value="XM_007409269.1"/>
</dbReference>
<dbReference type="VEuPathDB" id="FungiDB:MELLADRAFT_85823"/>
<name>F4RJW8_MELLP</name>
<reference evidence="3" key="1">
    <citation type="journal article" date="2011" name="Proc. Natl. Acad. Sci. U.S.A.">
        <title>Obligate biotrophy features unraveled by the genomic analysis of rust fungi.</title>
        <authorList>
            <person name="Duplessis S."/>
            <person name="Cuomo C.A."/>
            <person name="Lin Y.-C."/>
            <person name="Aerts A."/>
            <person name="Tisserant E."/>
            <person name="Veneault-Fourrey C."/>
            <person name="Joly D.L."/>
            <person name="Hacquard S."/>
            <person name="Amselem J."/>
            <person name="Cantarel B.L."/>
            <person name="Chiu R."/>
            <person name="Coutinho P.M."/>
            <person name="Feau N."/>
            <person name="Field M."/>
            <person name="Frey P."/>
            <person name="Gelhaye E."/>
            <person name="Goldberg J."/>
            <person name="Grabherr M.G."/>
            <person name="Kodira C.D."/>
            <person name="Kohler A."/>
            <person name="Kuees U."/>
            <person name="Lindquist E.A."/>
            <person name="Lucas S.M."/>
            <person name="Mago R."/>
            <person name="Mauceli E."/>
            <person name="Morin E."/>
            <person name="Murat C."/>
            <person name="Pangilinan J.L."/>
            <person name="Park R."/>
            <person name="Pearson M."/>
            <person name="Quesneville H."/>
            <person name="Rouhier N."/>
            <person name="Sakthikumar S."/>
            <person name="Salamov A.A."/>
            <person name="Schmutz J."/>
            <person name="Selles B."/>
            <person name="Shapiro H."/>
            <person name="Tanguay P."/>
            <person name="Tuskan G.A."/>
            <person name="Henrissat B."/>
            <person name="Van de Peer Y."/>
            <person name="Rouze P."/>
            <person name="Ellis J.G."/>
            <person name="Dodds P.N."/>
            <person name="Schein J.E."/>
            <person name="Zhong S."/>
            <person name="Hamelin R.C."/>
            <person name="Grigoriev I.V."/>
            <person name="Szabo L.J."/>
            <person name="Martin F."/>
        </authorList>
    </citation>
    <scope>NUCLEOTIDE SEQUENCE [LARGE SCALE GENOMIC DNA]</scope>
    <source>
        <strain evidence="3">98AG31 / pathotype 3-4-7</strain>
    </source>
</reference>
<dbReference type="GeneID" id="18933970"/>
<feature type="domain" description="DUF4470" evidence="1">
    <location>
        <begin position="150"/>
        <end position="214"/>
    </location>
</feature>
<dbReference type="Pfam" id="PF14737">
    <property type="entry name" value="DUF4470"/>
    <property type="match status" value="1"/>
</dbReference>
<dbReference type="KEGG" id="mlr:MELLADRAFT_85823"/>
<sequence length="883" mass="100964">MSSNTERAEDARQRGNAFYKACQLSKAIVAYKLAATLVPSDPTPLSNLSAAAFETGDYAKSVQYSTEALALLEQDPDDDPRKHKLLTRLTKARRYHTDPDDSSAKESLRDAIFRLPRYRPYLAHERNYYPVGHDIPEPLYCPTLRRTTKGAQVVSFMFCGIGDARNMVHTILNYDFYGPKSHESDQRLHLTILDVKPAILARDLILFALLDDISLTMGLSRQEAFQLDQRQPNQLLETLNTASYFYMAQVMPAFAWERIQAIIQRLLDSFDNSKQPIPWVYIPATVQAAVRPRLEAWKQEHTGPYSTEAFREITALDKLQAQMARIHMPEDLHVDPYSSFPRLMFDKRVYDEFYIVLPDEKLLNAHDAELAKIVRDYRNEESSADGRISSYIDRKWKPNLTLADILWEKENTMPQYQPRPNMDFSPCGVIESLLEGVAGDRGLSSVPGNTLMSVLESYFMMIGKAIANLRNRITVEVCFGEMSDHLEKIRYQAHDRSTETEAKDRFSSAKWPHKYHLIHMSNIPDYTGGPFTSFLYGVPILEYGPGTGVTSYILRNPSQFEGVSRYFSEYLVMYDRKLVRSHFQLELSIVTPANEEGPSPLMRYLRWERIPQKLLTFEQLMPQAKLLHWLYTHFLKICLPYPRKSTTDPGLIYAPLNMTAFLRLLEHVSELGYPAHWISNLIDSILSGKIITTARPPPRQVLTPQDVDTVYPARAFCTTPWILEFATLAGLWRTILRAGLVVSSAVPRSGDVVQYIVKIPCPKLWDGQVPHSMLVFCDENAFGSLPKNIRSILNDDGSDLDVKSRALRHNVRCVSTFYWSVKAQEATFWITKDAFEEMKGWNVYIWSTASWEKGGGGVKLGNAVVKNRSWGEWEDPPNLMLIH</sequence>
<evidence type="ECO:0000259" key="1">
    <source>
        <dbReference type="Pfam" id="PF14737"/>
    </source>
</evidence>
<dbReference type="Gene3D" id="1.25.40.10">
    <property type="entry name" value="Tetratricopeptide repeat domain"/>
    <property type="match status" value="1"/>
</dbReference>
<dbReference type="Proteomes" id="UP000001072">
    <property type="component" value="Unassembled WGS sequence"/>
</dbReference>
<dbReference type="HOGENOM" id="CLU_006713_0_0_1"/>
<dbReference type="AlphaFoldDB" id="F4RJW8"/>
<dbReference type="eggNOG" id="ENOG502S1W1">
    <property type="taxonomic scope" value="Eukaryota"/>
</dbReference>
<dbReference type="InterPro" id="IPR027974">
    <property type="entry name" value="DUF4470"/>
</dbReference>
<gene>
    <name evidence="2" type="ORF">MELLADRAFT_85823</name>
</gene>
<proteinExistence type="predicted"/>
<keyword evidence="3" id="KW-1185">Reference proteome</keyword>
<evidence type="ECO:0000313" key="3">
    <source>
        <dbReference type="Proteomes" id="UP000001072"/>
    </source>
</evidence>
<dbReference type="InParanoid" id="F4RJW8"/>